<dbReference type="Proteomes" id="UP000299102">
    <property type="component" value="Unassembled WGS sequence"/>
</dbReference>
<dbReference type="AlphaFoldDB" id="A0A4C1XC74"/>
<dbReference type="PANTHER" id="PTHR46954">
    <property type="entry name" value="C2H2-TYPE DOMAIN-CONTAINING PROTEIN"/>
    <property type="match status" value="1"/>
</dbReference>
<evidence type="ECO:0000256" key="1">
    <source>
        <dbReference type="SAM" id="MobiDB-lite"/>
    </source>
</evidence>
<organism evidence="2 3">
    <name type="scientific">Eumeta variegata</name>
    <name type="common">Bagworm moth</name>
    <name type="synonym">Eumeta japonica</name>
    <dbReference type="NCBI Taxonomy" id="151549"/>
    <lineage>
        <taxon>Eukaryota</taxon>
        <taxon>Metazoa</taxon>
        <taxon>Ecdysozoa</taxon>
        <taxon>Arthropoda</taxon>
        <taxon>Hexapoda</taxon>
        <taxon>Insecta</taxon>
        <taxon>Pterygota</taxon>
        <taxon>Neoptera</taxon>
        <taxon>Endopterygota</taxon>
        <taxon>Lepidoptera</taxon>
        <taxon>Glossata</taxon>
        <taxon>Ditrysia</taxon>
        <taxon>Tineoidea</taxon>
        <taxon>Psychidae</taxon>
        <taxon>Oiketicinae</taxon>
        <taxon>Eumeta</taxon>
    </lineage>
</organism>
<accession>A0A4C1XC74</accession>
<gene>
    <name evidence="2" type="ORF">EVAR_36530_1</name>
</gene>
<name>A0A4C1XC74_EUMVA</name>
<protein>
    <submittedName>
        <fullName evidence="2">Uncharacterized protein</fullName>
    </submittedName>
</protein>
<evidence type="ECO:0000313" key="2">
    <source>
        <dbReference type="EMBL" id="GBP59745.1"/>
    </source>
</evidence>
<reference evidence="2 3" key="1">
    <citation type="journal article" date="2019" name="Commun. Biol.">
        <title>The bagworm genome reveals a unique fibroin gene that provides high tensile strength.</title>
        <authorList>
            <person name="Kono N."/>
            <person name="Nakamura H."/>
            <person name="Ohtoshi R."/>
            <person name="Tomita M."/>
            <person name="Numata K."/>
            <person name="Arakawa K."/>
        </authorList>
    </citation>
    <scope>NUCLEOTIDE SEQUENCE [LARGE SCALE GENOMIC DNA]</scope>
</reference>
<dbReference type="OrthoDB" id="2433005at2759"/>
<evidence type="ECO:0000313" key="3">
    <source>
        <dbReference type="Proteomes" id="UP000299102"/>
    </source>
</evidence>
<sequence length="443" mass="50319">MSYQDFYNAYVKRYVYKTKKSCQDDVIKLWNTAKQKFPKKEELIHHIQHEIERLLREAAERKVRSTLAFLQKVGRVKINDHNIQQAESAFQHEINDQQSGDQNLDVGPQPAVIMRMKLCRTLHHQRTSHSSTRYYEEKIAKLHMELDLTERRKRSLVADGTEFDKAPKSLTPRAGPGRPRLDEEQSELLKTISDLALFGASAEERRRYGQIHEKRHVVTVPVKLSRPEADHHKAHQDQYFSVASIRSLETIASVLGPNSVTFLSQDDKARVPIGLTAANKQAPLLMHVEYKVSLPDHDFVIASRHKLIPSVYALCEVKPNEMGRPEAVSYSGPTYIAIRSGKHSSSTATSHAQDLDTLLTIESFSKFIKNIDSKVKPVLIISSDGGPDENPRYRKVIAHAIEHFKQYDLDAVFIVTNALAGAFNRVETHGSTQSRTNRRCSSP</sequence>
<feature type="region of interest" description="Disordered" evidence="1">
    <location>
        <begin position="158"/>
        <end position="181"/>
    </location>
</feature>
<keyword evidence="3" id="KW-1185">Reference proteome</keyword>
<dbReference type="EMBL" id="BGZK01000769">
    <property type="protein sequence ID" value="GBP59745.1"/>
    <property type="molecule type" value="Genomic_DNA"/>
</dbReference>
<dbReference type="PANTHER" id="PTHR46954:SF1">
    <property type="entry name" value="C2H2-TYPE DOMAIN-CONTAINING PROTEIN"/>
    <property type="match status" value="1"/>
</dbReference>
<proteinExistence type="predicted"/>
<comment type="caution">
    <text evidence="2">The sequence shown here is derived from an EMBL/GenBank/DDBJ whole genome shotgun (WGS) entry which is preliminary data.</text>
</comment>